<protein>
    <submittedName>
        <fullName evidence="1">Uncharacterized protein</fullName>
    </submittedName>
</protein>
<keyword evidence="2" id="KW-1185">Reference proteome</keyword>
<organism evidence="1 2">
    <name type="scientific">Brassica oleracea var. oleracea</name>
    <dbReference type="NCBI Taxonomy" id="109376"/>
    <lineage>
        <taxon>Eukaryota</taxon>
        <taxon>Viridiplantae</taxon>
        <taxon>Streptophyta</taxon>
        <taxon>Embryophyta</taxon>
        <taxon>Tracheophyta</taxon>
        <taxon>Spermatophyta</taxon>
        <taxon>Magnoliopsida</taxon>
        <taxon>eudicotyledons</taxon>
        <taxon>Gunneridae</taxon>
        <taxon>Pentapetalae</taxon>
        <taxon>rosids</taxon>
        <taxon>malvids</taxon>
        <taxon>Brassicales</taxon>
        <taxon>Brassicaceae</taxon>
        <taxon>Brassiceae</taxon>
        <taxon>Brassica</taxon>
    </lineage>
</organism>
<dbReference type="AlphaFoldDB" id="A0A0D3BBS2"/>
<dbReference type="EnsemblPlants" id="Bo3g068830.1">
    <property type="protein sequence ID" value="Bo3g068830.1"/>
    <property type="gene ID" value="Bo3g068830"/>
</dbReference>
<reference evidence="1 2" key="1">
    <citation type="journal article" date="2014" name="Genome Biol.">
        <title>Transcriptome and methylome profiling reveals relics of genome dominance in the mesopolyploid Brassica oleracea.</title>
        <authorList>
            <person name="Parkin I.A."/>
            <person name="Koh C."/>
            <person name="Tang H."/>
            <person name="Robinson S.J."/>
            <person name="Kagale S."/>
            <person name="Clarke W.E."/>
            <person name="Town C.D."/>
            <person name="Nixon J."/>
            <person name="Krishnakumar V."/>
            <person name="Bidwell S.L."/>
            <person name="Denoeud F."/>
            <person name="Belcram H."/>
            <person name="Links M.G."/>
            <person name="Just J."/>
            <person name="Clarke C."/>
            <person name="Bender T."/>
            <person name="Huebert T."/>
            <person name="Mason A.S."/>
            <person name="Pires J.C."/>
            <person name="Barker G."/>
            <person name="Moore J."/>
            <person name="Walley P.G."/>
            <person name="Manoli S."/>
            <person name="Batley J."/>
            <person name="Edwards D."/>
            <person name="Nelson M.N."/>
            <person name="Wang X."/>
            <person name="Paterson A.H."/>
            <person name="King G."/>
            <person name="Bancroft I."/>
            <person name="Chalhoub B."/>
            <person name="Sharpe A.G."/>
        </authorList>
    </citation>
    <scope>NUCLEOTIDE SEQUENCE</scope>
    <source>
        <strain evidence="1 2">cv. TO1000</strain>
    </source>
</reference>
<evidence type="ECO:0000313" key="1">
    <source>
        <dbReference type="EnsemblPlants" id="Bo3g068830.1"/>
    </source>
</evidence>
<dbReference type="eggNOG" id="KOG1121">
    <property type="taxonomic scope" value="Eukaryota"/>
</dbReference>
<dbReference type="SUPFAM" id="SSF53098">
    <property type="entry name" value="Ribonuclease H-like"/>
    <property type="match status" value="1"/>
</dbReference>
<sequence length="104" mass="12051">MVLGDWKWTSEDIVGPILHQDFMVISVYFADEDFKMRKWILSYHPHSPEDMKLKDVYLDSLKNVVTDYEIENKVSTLLVPNSVDLGLDGFSKWIEEEGGQSDQP</sequence>
<proteinExistence type="predicted"/>
<dbReference type="Proteomes" id="UP000032141">
    <property type="component" value="Chromosome C3"/>
</dbReference>
<accession>A0A0D3BBS2</accession>
<evidence type="ECO:0000313" key="2">
    <source>
        <dbReference type="Proteomes" id="UP000032141"/>
    </source>
</evidence>
<dbReference type="Gramene" id="Bo3g068830.1">
    <property type="protein sequence ID" value="Bo3g068830.1"/>
    <property type="gene ID" value="Bo3g068830"/>
</dbReference>
<dbReference type="HOGENOM" id="CLU_2253859_0_0_1"/>
<name>A0A0D3BBS2_BRAOL</name>
<reference evidence="1" key="2">
    <citation type="submission" date="2015-03" db="UniProtKB">
        <authorList>
            <consortium name="EnsemblPlants"/>
        </authorList>
    </citation>
    <scope>IDENTIFICATION</scope>
</reference>
<dbReference type="InterPro" id="IPR012337">
    <property type="entry name" value="RNaseH-like_sf"/>
</dbReference>